<feature type="transmembrane region" description="Helical" evidence="1">
    <location>
        <begin position="178"/>
        <end position="205"/>
    </location>
</feature>
<keyword evidence="1" id="KW-0812">Transmembrane</keyword>
<dbReference type="OrthoDB" id="3259206at2759"/>
<name>A0A6A4H5B7_9AGAR</name>
<keyword evidence="1" id="KW-0472">Membrane</keyword>
<organism evidence="2 3">
    <name type="scientific">Gymnopus androsaceus JB14</name>
    <dbReference type="NCBI Taxonomy" id="1447944"/>
    <lineage>
        <taxon>Eukaryota</taxon>
        <taxon>Fungi</taxon>
        <taxon>Dikarya</taxon>
        <taxon>Basidiomycota</taxon>
        <taxon>Agaricomycotina</taxon>
        <taxon>Agaricomycetes</taxon>
        <taxon>Agaricomycetidae</taxon>
        <taxon>Agaricales</taxon>
        <taxon>Marasmiineae</taxon>
        <taxon>Omphalotaceae</taxon>
        <taxon>Gymnopus</taxon>
    </lineage>
</organism>
<dbReference type="AlphaFoldDB" id="A0A6A4H5B7"/>
<reference evidence="2" key="1">
    <citation type="journal article" date="2019" name="Environ. Microbiol.">
        <title>Fungal ecological strategies reflected in gene transcription - a case study of two litter decomposers.</title>
        <authorList>
            <person name="Barbi F."/>
            <person name="Kohler A."/>
            <person name="Barry K."/>
            <person name="Baskaran P."/>
            <person name="Daum C."/>
            <person name="Fauchery L."/>
            <person name="Ihrmark K."/>
            <person name="Kuo A."/>
            <person name="LaButti K."/>
            <person name="Lipzen A."/>
            <person name="Morin E."/>
            <person name="Grigoriev I.V."/>
            <person name="Henrissat B."/>
            <person name="Lindahl B."/>
            <person name="Martin F."/>
        </authorList>
    </citation>
    <scope>NUCLEOTIDE SEQUENCE</scope>
    <source>
        <strain evidence="2">JB14</strain>
    </source>
</reference>
<dbReference type="Proteomes" id="UP000799118">
    <property type="component" value="Unassembled WGS sequence"/>
</dbReference>
<evidence type="ECO:0000256" key="1">
    <source>
        <dbReference type="SAM" id="Phobius"/>
    </source>
</evidence>
<accession>A0A6A4H5B7</accession>
<sequence length="268" mass="29159">MTPEESEEIAFIGTELFKTGLFDIAAGLFLVKFGLVESLPGGLIVQEMAASLKSIVAGILQIWLQNSIFLIADTAIVWRAWALWAENRLINWTLLIMLLADIGGLFCLIDRLGISIADAIVDTESSINLNLGNSLPLDWISAALNLTVNIVATLLIAHRTWTHHQSTQAILRNKKTQVEAILLLMVESGVIFGMVQATAIIFSALDIHAANFAPIAYAKYFISGLYTYSAALNPVALVILIQTGNTYEHSVHLEDISSLKINSVPNAS</sequence>
<gene>
    <name evidence="2" type="ORF">BT96DRAFT_1057605</name>
</gene>
<feature type="transmembrane region" description="Helical" evidence="1">
    <location>
        <begin position="217"/>
        <end position="241"/>
    </location>
</feature>
<feature type="transmembrane region" description="Helical" evidence="1">
    <location>
        <begin position="16"/>
        <end position="35"/>
    </location>
</feature>
<keyword evidence="3" id="KW-1185">Reference proteome</keyword>
<protein>
    <submittedName>
        <fullName evidence="2">Uncharacterized protein</fullName>
    </submittedName>
</protein>
<feature type="transmembrane region" description="Helical" evidence="1">
    <location>
        <begin position="139"/>
        <end position="157"/>
    </location>
</feature>
<evidence type="ECO:0000313" key="3">
    <source>
        <dbReference type="Proteomes" id="UP000799118"/>
    </source>
</evidence>
<proteinExistence type="predicted"/>
<feature type="transmembrane region" description="Helical" evidence="1">
    <location>
        <begin position="89"/>
        <end position="109"/>
    </location>
</feature>
<dbReference type="EMBL" id="ML769599">
    <property type="protein sequence ID" value="KAE9392327.1"/>
    <property type="molecule type" value="Genomic_DNA"/>
</dbReference>
<keyword evidence="1" id="KW-1133">Transmembrane helix</keyword>
<feature type="transmembrane region" description="Helical" evidence="1">
    <location>
        <begin position="55"/>
        <end position="77"/>
    </location>
</feature>
<evidence type="ECO:0000313" key="2">
    <source>
        <dbReference type="EMBL" id="KAE9392327.1"/>
    </source>
</evidence>